<evidence type="ECO:0000313" key="3">
    <source>
        <dbReference type="Proteomes" id="UP000202994"/>
    </source>
</evidence>
<dbReference type="Proteomes" id="UP000202994">
    <property type="component" value="Segment"/>
</dbReference>
<sequence>MGREYPRRSGGAGSLTNPLSDEDYRREMDKLAALNAADSEDSE</sequence>
<evidence type="ECO:0000313" key="2">
    <source>
        <dbReference type="EMBL" id="AGM10871.1"/>
    </source>
</evidence>
<name>R4TF94_9CAUD</name>
<organism evidence="2 3">
    <name type="scientific">Halorubrum tailed phage 8</name>
    <dbReference type="NCBI Taxonomy" id="2847109"/>
    <lineage>
        <taxon>Viruses</taxon>
        <taxon>Duplodnaviria</taxon>
        <taxon>Heunggongvirae</taxon>
        <taxon>Uroviricota</taxon>
        <taxon>Caudoviricetes</taxon>
        <taxon>Thumleimavirales</taxon>
        <taxon>Hafunaviridae</taxon>
        <taxon>Haloferacalesvirus</taxon>
        <taxon>Haloferacalesvirus salis</taxon>
        <taxon>Haloferacalesvirus HRTV8</taxon>
    </lineage>
</organism>
<reference evidence="2 3" key="1">
    <citation type="submission" date="2012-12" db="EMBL/GenBank/DDBJ databases">
        <authorList>
            <person name="Sencilo A."/>
            <person name="Jacobs-Sera D."/>
            <person name="Russell D.A."/>
            <person name="Ko C."/>
            <person name="Atanasova N."/>
            <person name="Osterlund E."/>
            <person name="Oksanen H.M."/>
            <person name="Bamford D.H."/>
            <person name="Hatfull G.F."/>
            <person name="Roine E."/>
            <person name="Hendrix R.W."/>
        </authorList>
    </citation>
    <scope>NUCLEOTIDE SEQUENCE [LARGE SCALE GENOMIC DNA]</scope>
</reference>
<dbReference type="KEGG" id="vg:16194688"/>
<dbReference type="EMBL" id="KC292020">
    <property type="protein sequence ID" value="AGM10871.1"/>
    <property type="molecule type" value="Genomic_DNA"/>
</dbReference>
<proteinExistence type="predicted"/>
<evidence type="ECO:0000256" key="1">
    <source>
        <dbReference type="SAM" id="MobiDB-lite"/>
    </source>
</evidence>
<gene>
    <name evidence="2" type="primary">127</name>
    <name evidence="2" type="ORF">HRTV8_127</name>
</gene>
<dbReference type="GeneID" id="16194688"/>
<keyword evidence="3" id="KW-1185">Reference proteome</keyword>
<protein>
    <submittedName>
        <fullName evidence="2">Uncharacterized protein</fullName>
    </submittedName>
</protein>
<accession>R4TF94</accession>
<dbReference type="RefSeq" id="YP_008058689.1">
    <property type="nucleotide sequence ID" value="NC_021321.1"/>
</dbReference>
<feature type="region of interest" description="Disordered" evidence="1">
    <location>
        <begin position="1"/>
        <end position="25"/>
    </location>
</feature>